<proteinExistence type="predicted"/>
<reference evidence="1" key="1">
    <citation type="submission" date="2021-09" db="EMBL/GenBank/DDBJ databases">
        <authorList>
            <consortium name="Pathogen Informatics"/>
        </authorList>
    </citation>
    <scope>NUCLEOTIDE SEQUENCE</scope>
</reference>
<evidence type="ECO:0000313" key="2">
    <source>
        <dbReference type="Proteomes" id="UP000746747"/>
    </source>
</evidence>
<dbReference type="EMBL" id="CAKAEH010001330">
    <property type="protein sequence ID" value="CAG9534785.1"/>
    <property type="molecule type" value="Genomic_DNA"/>
</dbReference>
<name>A0A8J2M466_9BILA</name>
<organism evidence="1 2">
    <name type="scientific">Cercopithifilaria johnstoni</name>
    <dbReference type="NCBI Taxonomy" id="2874296"/>
    <lineage>
        <taxon>Eukaryota</taxon>
        <taxon>Metazoa</taxon>
        <taxon>Ecdysozoa</taxon>
        <taxon>Nematoda</taxon>
        <taxon>Chromadorea</taxon>
        <taxon>Rhabditida</taxon>
        <taxon>Spirurina</taxon>
        <taxon>Spiruromorpha</taxon>
        <taxon>Filarioidea</taxon>
        <taxon>Onchocercidae</taxon>
        <taxon>Cercopithifilaria</taxon>
    </lineage>
</organism>
<comment type="caution">
    <text evidence="1">The sequence shown here is derived from an EMBL/GenBank/DDBJ whole genome shotgun (WGS) entry which is preliminary data.</text>
</comment>
<gene>
    <name evidence="1" type="ORF">CJOHNSTONI_LOCUS4891</name>
</gene>
<dbReference type="AlphaFoldDB" id="A0A8J2M466"/>
<dbReference type="Proteomes" id="UP000746747">
    <property type="component" value="Unassembled WGS sequence"/>
</dbReference>
<accession>A0A8J2M466</accession>
<sequence length="82" mass="9378">MVRLIERTLRGTQGRGMPGKQEMLMVMMGGNDVVRDIGKITIAITIKRADFAGVLPNQERRRHSYKFANAERRIQFLKLSTC</sequence>
<keyword evidence="2" id="KW-1185">Reference proteome</keyword>
<protein>
    <submittedName>
        <fullName evidence="1">Uncharacterized protein</fullName>
    </submittedName>
</protein>
<evidence type="ECO:0000313" key="1">
    <source>
        <dbReference type="EMBL" id="CAG9534785.1"/>
    </source>
</evidence>